<comment type="caution">
    <text evidence="3">The sequence shown here is derived from an EMBL/GenBank/DDBJ whole genome shotgun (WGS) entry which is preliminary data.</text>
</comment>
<protein>
    <submittedName>
        <fullName evidence="3">Ppx/GppA family phosphatase</fullName>
    </submittedName>
</protein>
<dbReference type="InterPro" id="IPR050273">
    <property type="entry name" value="GppA/Ppx_hydrolase"/>
</dbReference>
<dbReference type="Proteomes" id="UP001154312">
    <property type="component" value="Unassembled WGS sequence"/>
</dbReference>
<evidence type="ECO:0000256" key="1">
    <source>
        <dbReference type="ARBA" id="ARBA00007125"/>
    </source>
</evidence>
<dbReference type="RefSeq" id="WP_277444674.1">
    <property type="nucleotide sequence ID" value="NZ_JAKOAV010000026.1"/>
</dbReference>
<dbReference type="PANTHER" id="PTHR30005:SF0">
    <property type="entry name" value="RETROGRADE REGULATION PROTEIN 2"/>
    <property type="match status" value="1"/>
</dbReference>
<name>A0A9X4H6E7_9FIRM</name>
<feature type="domain" description="Ppx/GppA phosphatase N-terminal" evidence="2">
    <location>
        <begin position="18"/>
        <end position="289"/>
    </location>
</feature>
<evidence type="ECO:0000259" key="2">
    <source>
        <dbReference type="Pfam" id="PF02541"/>
    </source>
</evidence>
<dbReference type="CDD" id="cd24054">
    <property type="entry name" value="ASKHA_NBD_AaPPX-GppA_MtPPX2-like"/>
    <property type="match status" value="1"/>
</dbReference>
<evidence type="ECO:0000313" key="3">
    <source>
        <dbReference type="EMBL" id="MDF9409227.1"/>
    </source>
</evidence>
<dbReference type="GO" id="GO:0006357">
    <property type="term" value="P:regulation of transcription by RNA polymerase II"/>
    <property type="evidence" value="ECO:0007669"/>
    <property type="project" value="TreeGrafter"/>
</dbReference>
<dbReference type="EMBL" id="JAKOAV010000026">
    <property type="protein sequence ID" value="MDF9409227.1"/>
    <property type="molecule type" value="Genomic_DNA"/>
</dbReference>
<dbReference type="Gene3D" id="3.30.420.40">
    <property type="match status" value="1"/>
</dbReference>
<dbReference type="AlphaFoldDB" id="A0A9X4H6E7"/>
<evidence type="ECO:0000313" key="4">
    <source>
        <dbReference type="Proteomes" id="UP001154312"/>
    </source>
</evidence>
<keyword evidence="4" id="KW-1185">Reference proteome</keyword>
<organism evidence="3 4">
    <name type="scientific">Pelotomaculum isophthalicicum JI</name>
    <dbReference type="NCBI Taxonomy" id="947010"/>
    <lineage>
        <taxon>Bacteria</taxon>
        <taxon>Bacillati</taxon>
        <taxon>Bacillota</taxon>
        <taxon>Clostridia</taxon>
        <taxon>Eubacteriales</taxon>
        <taxon>Desulfotomaculaceae</taxon>
        <taxon>Pelotomaculum</taxon>
    </lineage>
</organism>
<sequence>MIRIAAIDIGTNSTRLLVADVSGERVQTVDTKLMTTRLGEGINEGILLPAAMERTLEAIGVCYDTSLRLGAERVVAAATSAVRDAANRPTFLELVKQRFGLEVWVLSGEEEAALSYRGVLSGLPVDPLSTLVVDVGGGSTELIWNGNSRPNCVSVNAGAVRMTGSGWNEQDMAIVLKPALNMLRGYRISCLAGVGGTVTTLAAIDLGLTVYEPSLVHGHRLTAGTIQRIYEMLKSLSVEERKRLPGLQPERADIIVAGVAIVKTLLDIIGLDSIVVSECDILHGLVLEKSK</sequence>
<dbReference type="Gene3D" id="3.30.420.150">
    <property type="entry name" value="Exopolyphosphatase. Domain 2"/>
    <property type="match status" value="1"/>
</dbReference>
<dbReference type="InterPro" id="IPR003695">
    <property type="entry name" value="Ppx_GppA_N"/>
</dbReference>
<reference evidence="3" key="1">
    <citation type="submission" date="2022-02" db="EMBL/GenBank/DDBJ databases">
        <authorList>
            <person name="Leng L."/>
        </authorList>
    </citation>
    <scope>NUCLEOTIDE SEQUENCE</scope>
    <source>
        <strain evidence="3">JI</strain>
    </source>
</reference>
<dbReference type="SUPFAM" id="SSF53067">
    <property type="entry name" value="Actin-like ATPase domain"/>
    <property type="match status" value="2"/>
</dbReference>
<dbReference type="PANTHER" id="PTHR30005">
    <property type="entry name" value="EXOPOLYPHOSPHATASE"/>
    <property type="match status" value="1"/>
</dbReference>
<dbReference type="Pfam" id="PF02541">
    <property type="entry name" value="Ppx-GppA"/>
    <property type="match status" value="1"/>
</dbReference>
<accession>A0A9X4H6E7</accession>
<proteinExistence type="inferred from homology"/>
<comment type="similarity">
    <text evidence="1">Belongs to the GppA/Ppx family.</text>
</comment>
<gene>
    <name evidence="3" type="ORF">L7E55_12810</name>
</gene>
<dbReference type="InterPro" id="IPR043129">
    <property type="entry name" value="ATPase_NBD"/>
</dbReference>